<dbReference type="GO" id="GO:0005886">
    <property type="term" value="C:plasma membrane"/>
    <property type="evidence" value="ECO:0007669"/>
    <property type="project" value="UniProtKB-SubCell"/>
</dbReference>
<dbReference type="InterPro" id="IPR029044">
    <property type="entry name" value="Nucleotide-diphossugar_trans"/>
</dbReference>
<evidence type="ECO:0000256" key="6">
    <source>
        <dbReference type="SAM" id="Phobius"/>
    </source>
</evidence>
<dbReference type="Gene3D" id="3.90.550.10">
    <property type="entry name" value="Spore Coat Polysaccharide Biosynthesis Protein SpsA, Chain A"/>
    <property type="match status" value="1"/>
</dbReference>
<keyword evidence="4" id="KW-0808">Transferase</keyword>
<feature type="domain" description="Glycosyltransferase 2-like" evidence="7">
    <location>
        <begin position="11"/>
        <end position="111"/>
    </location>
</feature>
<comment type="subcellular location">
    <subcellularLocation>
        <location evidence="1">Cell membrane</location>
    </subcellularLocation>
</comment>
<reference evidence="8" key="1">
    <citation type="submission" date="2022-03" db="EMBL/GenBank/DDBJ databases">
        <title>Genomic Encyclopedia of Type Strains, Phase III (KMG-III): the genomes of soil and plant-associated and newly described type strains.</title>
        <authorList>
            <person name="Whitman W."/>
        </authorList>
    </citation>
    <scope>NUCLEOTIDE SEQUENCE</scope>
    <source>
        <strain evidence="8">ANL 6-2</strain>
    </source>
</reference>
<dbReference type="PANTHER" id="PTHR43646:SF2">
    <property type="entry name" value="GLYCOSYLTRANSFERASE 2-LIKE DOMAIN-CONTAINING PROTEIN"/>
    <property type="match status" value="1"/>
</dbReference>
<dbReference type="RefSeq" id="WP_253474217.1">
    <property type="nucleotide sequence ID" value="NZ_JALJXV010000001.1"/>
</dbReference>
<evidence type="ECO:0000256" key="1">
    <source>
        <dbReference type="ARBA" id="ARBA00004236"/>
    </source>
</evidence>
<dbReference type="InterPro" id="IPR001173">
    <property type="entry name" value="Glyco_trans_2-like"/>
</dbReference>
<keyword evidence="6" id="KW-0812">Transmembrane</keyword>
<evidence type="ECO:0000313" key="8">
    <source>
        <dbReference type="EMBL" id="MCP1673528.1"/>
    </source>
</evidence>
<keyword evidence="3" id="KW-0328">Glycosyltransferase</keyword>
<evidence type="ECO:0000259" key="7">
    <source>
        <dbReference type="Pfam" id="PF00535"/>
    </source>
</evidence>
<dbReference type="AlphaFoldDB" id="A0AAE3G336"/>
<keyword evidence="2" id="KW-1003">Cell membrane</keyword>
<protein>
    <submittedName>
        <fullName evidence="8">Glycosyltransferase involved in cell wall biosynthesis</fullName>
    </submittedName>
</protein>
<keyword evidence="9" id="KW-1185">Reference proteome</keyword>
<dbReference type="GO" id="GO:0016757">
    <property type="term" value="F:glycosyltransferase activity"/>
    <property type="evidence" value="ECO:0007669"/>
    <property type="project" value="UniProtKB-KW"/>
</dbReference>
<organism evidence="8 9">
    <name type="scientific">Natronocella acetinitrilica</name>
    <dbReference type="NCBI Taxonomy" id="414046"/>
    <lineage>
        <taxon>Bacteria</taxon>
        <taxon>Pseudomonadati</taxon>
        <taxon>Pseudomonadota</taxon>
        <taxon>Gammaproteobacteria</taxon>
        <taxon>Chromatiales</taxon>
        <taxon>Ectothiorhodospiraceae</taxon>
        <taxon>Natronocella</taxon>
    </lineage>
</organism>
<dbReference type="Pfam" id="PF00535">
    <property type="entry name" value="Glycos_transf_2"/>
    <property type="match status" value="1"/>
</dbReference>
<sequence>MPDTSATPALSVIIPAWNESALLPGTLAALHEAVAASGVAAEIIVVDNDSDDDTARVAKDAGARVVHEPRRGIACARNAGAARAGARILLFLDADTQVDATHLGAVMRAVDGGWGGGGAPLELTDMRYPVYRPGVTVWNWLARRLNLAAGCFLFVRRDLHEAMGGFDERIYAGEEINYSRRLARLARREGLRFGILSTPPVRSSGRKTHWFAPWQHVLVLLTFVLFPVAGRFRRLSWFWYRRPE</sequence>
<proteinExistence type="predicted"/>
<name>A0AAE3G336_9GAMM</name>
<dbReference type="Proteomes" id="UP001205843">
    <property type="component" value="Unassembled WGS sequence"/>
</dbReference>
<evidence type="ECO:0000313" key="9">
    <source>
        <dbReference type="Proteomes" id="UP001205843"/>
    </source>
</evidence>
<keyword evidence="6" id="KW-1133">Transmembrane helix</keyword>
<gene>
    <name evidence="8" type="ORF">J2T57_000620</name>
</gene>
<dbReference type="EMBL" id="JALJXV010000001">
    <property type="protein sequence ID" value="MCP1673528.1"/>
    <property type="molecule type" value="Genomic_DNA"/>
</dbReference>
<accession>A0AAE3G336</accession>
<dbReference type="PANTHER" id="PTHR43646">
    <property type="entry name" value="GLYCOSYLTRANSFERASE"/>
    <property type="match status" value="1"/>
</dbReference>
<dbReference type="SUPFAM" id="SSF53448">
    <property type="entry name" value="Nucleotide-diphospho-sugar transferases"/>
    <property type="match status" value="1"/>
</dbReference>
<comment type="caution">
    <text evidence="8">The sequence shown here is derived from an EMBL/GenBank/DDBJ whole genome shotgun (WGS) entry which is preliminary data.</text>
</comment>
<feature type="transmembrane region" description="Helical" evidence="6">
    <location>
        <begin position="210"/>
        <end position="232"/>
    </location>
</feature>
<evidence type="ECO:0000256" key="5">
    <source>
        <dbReference type="ARBA" id="ARBA00023136"/>
    </source>
</evidence>
<evidence type="ECO:0000256" key="3">
    <source>
        <dbReference type="ARBA" id="ARBA00022676"/>
    </source>
</evidence>
<evidence type="ECO:0000256" key="4">
    <source>
        <dbReference type="ARBA" id="ARBA00022679"/>
    </source>
</evidence>
<evidence type="ECO:0000256" key="2">
    <source>
        <dbReference type="ARBA" id="ARBA00022475"/>
    </source>
</evidence>
<keyword evidence="5 6" id="KW-0472">Membrane</keyword>